<name>M1DVU2_SOLTU</name>
<reference evidence="3" key="1">
    <citation type="journal article" date="2011" name="Nature">
        <title>Genome sequence and analysis of the tuber crop potato.</title>
        <authorList>
            <consortium name="The Potato Genome Sequencing Consortium"/>
        </authorList>
    </citation>
    <scope>NUCLEOTIDE SEQUENCE [LARGE SCALE GENOMIC DNA]</scope>
    <source>
        <strain evidence="3">cv. DM1-3 516 R44</strain>
    </source>
</reference>
<dbReference type="InterPro" id="IPR035979">
    <property type="entry name" value="RBD_domain_sf"/>
</dbReference>
<dbReference type="InParanoid" id="M1DVU2"/>
<sequence>MVREFWPIHDCPIHGPWTHPRGVVLAMVHYLKTVSRVPTYGAHPRGMGPTTGCGLPTWVTRESPEILLSLPLSGTRCYKGSNNTYGRTSNLIATYGITKDKVAPKSSNAKTSSDDIQSSDARSVVELTTGTSDDGQEKANGYAPENNPQYTIVCVCTTVDLHHHFHELGAGVIEEYICIQRDKDFGFVRYNSHVEAARAIQLGNA</sequence>
<dbReference type="SUPFAM" id="SSF54928">
    <property type="entry name" value="RNA-binding domain, RBD"/>
    <property type="match status" value="1"/>
</dbReference>
<reference evidence="2" key="2">
    <citation type="submission" date="2015-06" db="UniProtKB">
        <authorList>
            <consortium name="EnsemblPlants"/>
        </authorList>
    </citation>
    <scope>IDENTIFICATION</scope>
    <source>
        <strain evidence="2">DM1-3 516 R44</strain>
    </source>
</reference>
<protein>
    <submittedName>
        <fullName evidence="2">Oligouridylate binding protein</fullName>
    </submittedName>
</protein>
<accession>M1DVU2</accession>
<dbReference type="STRING" id="4113.M1DVU2"/>
<dbReference type="GO" id="GO:0003729">
    <property type="term" value="F:mRNA binding"/>
    <property type="evidence" value="ECO:0000318"/>
    <property type="project" value="GO_Central"/>
</dbReference>
<dbReference type="GO" id="GO:0005829">
    <property type="term" value="C:cytosol"/>
    <property type="evidence" value="ECO:0000318"/>
    <property type="project" value="GO_Central"/>
</dbReference>
<organism evidence="2 3">
    <name type="scientific">Solanum tuberosum</name>
    <name type="common">Potato</name>
    <dbReference type="NCBI Taxonomy" id="4113"/>
    <lineage>
        <taxon>Eukaryota</taxon>
        <taxon>Viridiplantae</taxon>
        <taxon>Streptophyta</taxon>
        <taxon>Embryophyta</taxon>
        <taxon>Tracheophyta</taxon>
        <taxon>Spermatophyta</taxon>
        <taxon>Magnoliopsida</taxon>
        <taxon>eudicotyledons</taxon>
        <taxon>Gunneridae</taxon>
        <taxon>Pentapetalae</taxon>
        <taxon>asterids</taxon>
        <taxon>lamiids</taxon>
        <taxon>Solanales</taxon>
        <taxon>Solanaceae</taxon>
        <taxon>Solanoideae</taxon>
        <taxon>Solaneae</taxon>
        <taxon>Solanum</taxon>
    </lineage>
</organism>
<proteinExistence type="predicted"/>
<keyword evidence="3" id="KW-1185">Reference proteome</keyword>
<feature type="compositionally biased region" description="Polar residues" evidence="1">
    <location>
        <begin position="105"/>
        <end position="122"/>
    </location>
</feature>
<dbReference type="HOGENOM" id="CLU_1339546_0_0_1"/>
<evidence type="ECO:0000256" key="1">
    <source>
        <dbReference type="SAM" id="MobiDB-lite"/>
    </source>
</evidence>
<dbReference type="PaxDb" id="4113-PGSC0003DMT400095222"/>
<dbReference type="EnsemblPlants" id="PGSC0003DMT400095222">
    <property type="protein sequence ID" value="PGSC0003DMT400095222"/>
    <property type="gene ID" value="PGSC0003DMG400044793"/>
</dbReference>
<dbReference type="eggNOG" id="KOG0118">
    <property type="taxonomic scope" value="Eukaryota"/>
</dbReference>
<dbReference type="Gramene" id="PGSC0003DMT400095222">
    <property type="protein sequence ID" value="PGSC0003DMT400095222"/>
    <property type="gene ID" value="PGSC0003DMG400044793"/>
</dbReference>
<dbReference type="Proteomes" id="UP000011115">
    <property type="component" value="Unassembled WGS sequence"/>
</dbReference>
<evidence type="ECO:0000313" key="3">
    <source>
        <dbReference type="Proteomes" id="UP000011115"/>
    </source>
</evidence>
<evidence type="ECO:0000313" key="2">
    <source>
        <dbReference type="EnsemblPlants" id="PGSC0003DMT400095222"/>
    </source>
</evidence>
<dbReference type="InterPro" id="IPR012677">
    <property type="entry name" value="Nucleotide-bd_a/b_plait_sf"/>
</dbReference>
<feature type="region of interest" description="Disordered" evidence="1">
    <location>
        <begin position="103"/>
        <end position="122"/>
    </location>
</feature>
<dbReference type="Gene3D" id="3.30.70.330">
    <property type="match status" value="1"/>
</dbReference>
<dbReference type="AlphaFoldDB" id="M1DVU2"/>